<dbReference type="InterPro" id="IPR005096">
    <property type="entry name" value="DUF276"/>
</dbReference>
<reference evidence="1 2" key="1">
    <citation type="journal article" date="2018" name="Infect. Genet. Evol.">
        <title>Genome-wide analysis of Borrelia turcica and 'Candidatus Borrelia tachyglossi' shows relapsing fever-like genomes with unique genomic links to Lyme disease Borrelia.</title>
        <authorList>
            <person name="Gofton A.W."/>
            <person name="Margos G."/>
            <person name="Fingerle V."/>
            <person name="Hepner S."/>
            <person name="Loh S.M."/>
            <person name="Ryan U."/>
            <person name="Irwin P."/>
            <person name="Oskam C.L."/>
        </authorList>
    </citation>
    <scope>NUCLEOTIDE SEQUENCE [LARGE SCALE GENOMIC DNA]</scope>
    <source>
        <strain evidence="1 2">IST7</strain>
        <plasmid evidence="1">lp129</plasmid>
    </source>
</reference>
<evidence type="ECO:0000313" key="1">
    <source>
        <dbReference type="EMBL" id="AYE36779.1"/>
    </source>
</evidence>
<dbReference type="KEGG" id="btur:DB313_04590"/>
<dbReference type="Proteomes" id="UP000275571">
    <property type="component" value="Plasmid lp129"/>
</dbReference>
<dbReference type="EMBL" id="CP028885">
    <property type="protein sequence ID" value="AYE36779.1"/>
    <property type="molecule type" value="Genomic_DNA"/>
</dbReference>
<protein>
    <recommendedName>
        <fullName evidence="3">DUF276 domain-containing protein</fullName>
    </recommendedName>
</protein>
<accession>A0A386PNY2</accession>
<dbReference type="AlphaFoldDB" id="A0A386PNY2"/>
<geneLocation type="plasmid" evidence="1 2">
    <name>lp129</name>
</geneLocation>
<sequence length="286" mass="33076">MSIFFDKEIGILTKSIDEIQSAKKEILKKEYNISIKNNSLFDIINYPSSAIDLEIIQALNELFLSLKEGGTYFKNLQKSLSVPKSSTHEAIKQALLMTGSIKYANLISTAGTIEIHIILKPESKDNVIDLETQKNIWEAIYYTAPSGTVFKGDKEVEFLNKDGQKKTYKYSLGVVKYAYLKVFYKTEAQETIYKEISEQIKQIYKKTIEKKYKDMGISFRNQDFLSPVSLMWEMKCIRIGICIKDNLDTKITEIKDSEFQFNKDLEIKDNELIAFDENSRLIIERE</sequence>
<dbReference type="OrthoDB" id="350277at2"/>
<keyword evidence="2" id="KW-1185">Reference proteome</keyword>
<evidence type="ECO:0000313" key="2">
    <source>
        <dbReference type="Proteomes" id="UP000275571"/>
    </source>
</evidence>
<keyword evidence="1" id="KW-0614">Plasmid</keyword>
<evidence type="ECO:0008006" key="3">
    <source>
        <dbReference type="Google" id="ProtNLM"/>
    </source>
</evidence>
<dbReference type="Pfam" id="PF03434">
    <property type="entry name" value="DUF276"/>
    <property type="match status" value="1"/>
</dbReference>
<name>A0A386PNY2_9SPIR</name>
<dbReference type="RefSeq" id="WP_120104698.1">
    <property type="nucleotide sequence ID" value="NZ_CP028885.1"/>
</dbReference>
<gene>
    <name evidence="1" type="ORF">DB313_04590</name>
</gene>
<organism evidence="1 2">
    <name type="scientific">Borrelia turcica IST7</name>
    <dbReference type="NCBI Taxonomy" id="1104446"/>
    <lineage>
        <taxon>Bacteria</taxon>
        <taxon>Pseudomonadati</taxon>
        <taxon>Spirochaetota</taxon>
        <taxon>Spirochaetia</taxon>
        <taxon>Spirochaetales</taxon>
        <taxon>Borreliaceae</taxon>
        <taxon>Borrelia</taxon>
    </lineage>
</organism>
<proteinExistence type="predicted"/>